<evidence type="ECO:0000313" key="2">
    <source>
        <dbReference type="Proteomes" id="UP000243680"/>
    </source>
</evidence>
<sequence length="93" mass="10540">MSALCMQTIVHGRTVQVVLSPERRTARIHIVDDESGSYPPRTISIEQYLSAGMTDEQIARHVLEVVTMSVEQLARLQPFDRASGNRNRTRHSH</sequence>
<protein>
    <submittedName>
        <fullName evidence="1">Uncharacterized protein</fullName>
    </submittedName>
</protein>
<proteinExistence type="predicted"/>
<name>A0A1B4LMK1_9BURK</name>
<dbReference type="Proteomes" id="UP000243680">
    <property type="component" value="Chromosome 2"/>
</dbReference>
<dbReference type="EMBL" id="CP013422">
    <property type="protein sequence ID" value="AOJ78407.1"/>
    <property type="molecule type" value="Genomic_DNA"/>
</dbReference>
<dbReference type="GeneID" id="45678819"/>
<reference evidence="1 2" key="1">
    <citation type="submission" date="2015-12" db="EMBL/GenBank/DDBJ databases">
        <title>Diversity of Burkholderia near neighbor genomes.</title>
        <authorList>
            <person name="Sahl J."/>
            <person name="Wagner D."/>
            <person name="Keim P."/>
        </authorList>
    </citation>
    <scope>NUCLEOTIDE SEQUENCE [LARGE SCALE GENOMIC DNA]</scope>
    <source>
        <strain evidence="1 2">MSMB0783</strain>
    </source>
</reference>
<evidence type="ECO:0000313" key="1">
    <source>
        <dbReference type="EMBL" id="AOJ78407.1"/>
    </source>
</evidence>
<accession>A0A1B4LMK1</accession>
<organism evidence="1 2">
    <name type="scientific">Burkholderia ubonensis</name>
    <dbReference type="NCBI Taxonomy" id="101571"/>
    <lineage>
        <taxon>Bacteria</taxon>
        <taxon>Pseudomonadati</taxon>
        <taxon>Pseudomonadota</taxon>
        <taxon>Betaproteobacteria</taxon>
        <taxon>Burkholderiales</taxon>
        <taxon>Burkholderiaceae</taxon>
        <taxon>Burkholderia</taxon>
        <taxon>Burkholderia cepacia complex</taxon>
    </lineage>
</organism>
<dbReference type="AlphaFoldDB" id="A0A1B4LMK1"/>
<dbReference type="RefSeq" id="WP_045577881.1">
    <property type="nucleotide sequence ID" value="NZ_CP013422.1"/>
</dbReference>
<gene>
    <name evidence="1" type="ORF">WJ35_25780</name>
</gene>